<dbReference type="EMBL" id="LAZR01008060">
    <property type="protein sequence ID" value="KKM81205.1"/>
    <property type="molecule type" value="Genomic_DNA"/>
</dbReference>
<proteinExistence type="predicted"/>
<organism evidence="1">
    <name type="scientific">marine sediment metagenome</name>
    <dbReference type="NCBI Taxonomy" id="412755"/>
    <lineage>
        <taxon>unclassified sequences</taxon>
        <taxon>metagenomes</taxon>
        <taxon>ecological metagenomes</taxon>
    </lineage>
</organism>
<protein>
    <submittedName>
        <fullName evidence="1">Uncharacterized protein</fullName>
    </submittedName>
</protein>
<comment type="caution">
    <text evidence="1">The sequence shown here is derived from an EMBL/GenBank/DDBJ whole genome shotgun (WGS) entry which is preliminary data.</text>
</comment>
<feature type="non-terminal residue" evidence="1">
    <location>
        <position position="1"/>
    </location>
</feature>
<sequence>ITTTDNTPFVGEIIDMRGFKSMVFAILVGVNTDADATFVVLIEEDDAGGFGTATSVADVNLDPTEAVASFDFADDDTVRKIGYTGEKRYVRMTITPADNAAGNIYIAAIAIMGEPDRRPTTAQAT</sequence>
<accession>A0A0F9MX07</accession>
<dbReference type="AlphaFoldDB" id="A0A0F9MX07"/>
<evidence type="ECO:0000313" key="1">
    <source>
        <dbReference type="EMBL" id="KKM81205.1"/>
    </source>
</evidence>
<reference evidence="1" key="1">
    <citation type="journal article" date="2015" name="Nature">
        <title>Complex archaea that bridge the gap between prokaryotes and eukaryotes.</title>
        <authorList>
            <person name="Spang A."/>
            <person name="Saw J.H."/>
            <person name="Jorgensen S.L."/>
            <person name="Zaremba-Niedzwiedzka K."/>
            <person name="Martijn J."/>
            <person name="Lind A.E."/>
            <person name="van Eijk R."/>
            <person name="Schleper C."/>
            <person name="Guy L."/>
            <person name="Ettema T.J."/>
        </authorList>
    </citation>
    <scope>NUCLEOTIDE SEQUENCE</scope>
</reference>
<name>A0A0F9MX07_9ZZZZ</name>
<gene>
    <name evidence="1" type="ORF">LCGC14_1332190</name>
</gene>